<protein>
    <recommendedName>
        <fullName evidence="4 7">Arabinan endo-1,5-alpha-L-arabinosidase</fullName>
        <ecNumber evidence="4 7">3.2.1.99</ecNumber>
    </recommendedName>
</protein>
<evidence type="ECO:0000256" key="7">
    <source>
        <dbReference type="PIRNR" id="PIRNR026534"/>
    </source>
</evidence>
<evidence type="ECO:0000256" key="8">
    <source>
        <dbReference type="PIRSR" id="PIRSR606710-1"/>
    </source>
</evidence>
<comment type="catalytic activity">
    <reaction evidence="1 7">
        <text>Endohydrolysis of (1-&gt;5)-alpha-arabinofuranosidic linkages in (1-&gt;5)-arabinans.</text>
        <dbReference type="EC" id="3.2.1.99"/>
    </reaction>
</comment>
<dbReference type="PIRSF" id="PIRSF026534">
    <property type="entry name" value="Endo_alpha-L-arabinosidase"/>
    <property type="match status" value="1"/>
</dbReference>
<keyword evidence="5 7" id="KW-0378">Hydrolase</keyword>
<dbReference type="GO" id="GO:0031222">
    <property type="term" value="P:arabinan catabolic process"/>
    <property type="evidence" value="ECO:0007669"/>
    <property type="project" value="UniProtKB-UniPathway"/>
</dbReference>
<evidence type="ECO:0000313" key="12">
    <source>
        <dbReference type="Proteomes" id="UP000572817"/>
    </source>
</evidence>
<feature type="site" description="Important for catalytic activity, responsible for pKa modulation of the active site Glu and correct orientation of both the proton donor and substrate" evidence="9">
    <location>
        <position position="143"/>
    </location>
</feature>
<feature type="active site" description="Proton acceptor" evidence="8">
    <location>
        <position position="36"/>
    </location>
</feature>
<comment type="similarity">
    <text evidence="3 7">Belongs to the glycosyl hydrolase 43 family.</text>
</comment>
<dbReference type="PANTHER" id="PTHR43301">
    <property type="entry name" value="ARABINAN ENDO-1,5-ALPHA-L-ARABINOSIDASE"/>
    <property type="match status" value="1"/>
</dbReference>
<evidence type="ECO:0000313" key="11">
    <source>
        <dbReference type="EMBL" id="KAF4305927.1"/>
    </source>
</evidence>
<comment type="caution">
    <text evidence="11">The sequence shown here is derived from an EMBL/GenBank/DDBJ whole genome shotgun (WGS) entry which is preliminary data.</text>
</comment>
<evidence type="ECO:0000256" key="2">
    <source>
        <dbReference type="ARBA" id="ARBA00004834"/>
    </source>
</evidence>
<feature type="active site" description="Proton donor" evidence="8">
    <location>
        <position position="194"/>
    </location>
</feature>
<evidence type="ECO:0000256" key="1">
    <source>
        <dbReference type="ARBA" id="ARBA00000375"/>
    </source>
</evidence>
<accession>A0A8H4IRE6</accession>
<organism evidence="11 12">
    <name type="scientific">Botryosphaeria dothidea</name>
    <dbReference type="NCBI Taxonomy" id="55169"/>
    <lineage>
        <taxon>Eukaryota</taxon>
        <taxon>Fungi</taxon>
        <taxon>Dikarya</taxon>
        <taxon>Ascomycota</taxon>
        <taxon>Pezizomycotina</taxon>
        <taxon>Dothideomycetes</taxon>
        <taxon>Dothideomycetes incertae sedis</taxon>
        <taxon>Botryosphaeriales</taxon>
        <taxon>Botryosphaeriaceae</taxon>
        <taxon>Botryosphaeria</taxon>
    </lineage>
</organism>
<evidence type="ECO:0000256" key="10">
    <source>
        <dbReference type="SAM" id="SignalP"/>
    </source>
</evidence>
<dbReference type="UniPathway" id="UPA00667"/>
<dbReference type="EMBL" id="WWBZ02000040">
    <property type="protein sequence ID" value="KAF4305927.1"/>
    <property type="molecule type" value="Genomic_DNA"/>
</dbReference>
<keyword evidence="12" id="KW-1185">Reference proteome</keyword>
<evidence type="ECO:0000256" key="3">
    <source>
        <dbReference type="ARBA" id="ARBA00009865"/>
    </source>
</evidence>
<dbReference type="AlphaFoldDB" id="A0A8H4IRE6"/>
<evidence type="ECO:0000256" key="4">
    <source>
        <dbReference type="ARBA" id="ARBA00012586"/>
    </source>
</evidence>
<gene>
    <name evidence="11" type="ORF">GTA08_BOTSDO06501</name>
</gene>
<dbReference type="EC" id="3.2.1.99" evidence="4 7"/>
<dbReference type="InterPro" id="IPR023296">
    <property type="entry name" value="Glyco_hydro_beta-prop_sf"/>
</dbReference>
<dbReference type="GO" id="GO:0046558">
    <property type="term" value="F:arabinan endo-1,5-alpha-L-arabinosidase activity"/>
    <property type="evidence" value="ECO:0007669"/>
    <property type="project" value="UniProtKB-EC"/>
</dbReference>
<sequence length="329" mass="36086">MFNLVLSFFCLLLTAVAQTTYPAPLPCQGTCTNVHDGSIIKKGSKGPYYRFSGTGGITIHIAPDLTGPWTKVGTALDDSTDRWAPDVSLVGDTYYLYFSISSWGTQNSRIALATSTTMHPGDWQDLGSTGVESRDGDAYNAIDGNLLQDRSGNYLTFGSFWGGLYQVPMSSPPTTASDTPYNVELNDTGSRPSEGPYLFNYGSWYYLFWSSGQCCKYDTERPAQGEEYKIMVCRSDSPTGPFEDFNQIPCTQNGGTQVLASHDNVYGPGGQGIYHDPTYGPIIYYHYVDITVGFTDGQKLLGINKLDFSSGWPVLHLSFDVSFILQSVD</sequence>
<dbReference type="PANTHER" id="PTHR43301:SF3">
    <property type="entry name" value="ARABINAN ENDO-1,5-ALPHA-L-ARABINOSIDASE A-RELATED"/>
    <property type="match status" value="1"/>
</dbReference>
<dbReference type="InterPro" id="IPR050727">
    <property type="entry name" value="GH43_arabinanases"/>
</dbReference>
<dbReference type="OrthoDB" id="195678at2759"/>
<evidence type="ECO:0000256" key="6">
    <source>
        <dbReference type="ARBA" id="ARBA00023295"/>
    </source>
</evidence>
<dbReference type="Pfam" id="PF04616">
    <property type="entry name" value="Glyco_hydro_43"/>
    <property type="match status" value="1"/>
</dbReference>
<evidence type="ECO:0000256" key="9">
    <source>
        <dbReference type="PIRSR" id="PIRSR606710-2"/>
    </source>
</evidence>
<dbReference type="InterPro" id="IPR006710">
    <property type="entry name" value="Glyco_hydro_43"/>
</dbReference>
<name>A0A8H4IRE6_9PEZI</name>
<reference evidence="11" key="1">
    <citation type="submission" date="2020-04" db="EMBL/GenBank/DDBJ databases">
        <title>Genome Assembly and Annotation of Botryosphaeria dothidea sdau 11-99, a Latent Pathogen of Apple Fruit Ring Rot in China.</title>
        <authorList>
            <person name="Yu C."/>
            <person name="Diao Y."/>
            <person name="Lu Q."/>
            <person name="Zhao J."/>
            <person name="Cui S."/>
            <person name="Peng C."/>
            <person name="He B."/>
            <person name="Liu H."/>
        </authorList>
    </citation>
    <scope>NUCLEOTIDE SEQUENCE [LARGE SCALE GENOMIC DNA]</scope>
    <source>
        <strain evidence="11">Sdau11-99</strain>
    </source>
</reference>
<keyword evidence="6 7" id="KW-0326">Glycosidase</keyword>
<dbReference type="CDD" id="cd18831">
    <property type="entry name" value="GH43_AnAbnA-like"/>
    <property type="match status" value="1"/>
</dbReference>
<comment type="pathway">
    <text evidence="2 7">Glycan metabolism; L-arabinan degradation.</text>
</comment>
<keyword evidence="10" id="KW-0732">Signal</keyword>
<dbReference type="Proteomes" id="UP000572817">
    <property type="component" value="Unassembled WGS sequence"/>
</dbReference>
<dbReference type="Gene3D" id="2.115.10.20">
    <property type="entry name" value="Glycosyl hydrolase domain, family 43"/>
    <property type="match status" value="1"/>
</dbReference>
<feature type="chain" id="PRO_5034834378" description="Arabinan endo-1,5-alpha-L-arabinosidase" evidence="10">
    <location>
        <begin position="18"/>
        <end position="329"/>
    </location>
</feature>
<proteinExistence type="inferred from homology"/>
<dbReference type="SUPFAM" id="SSF75005">
    <property type="entry name" value="Arabinanase/levansucrase/invertase"/>
    <property type="match status" value="1"/>
</dbReference>
<dbReference type="InterPro" id="IPR016840">
    <property type="entry name" value="Glyco_hydro_43_endo_a_Ara-ase"/>
</dbReference>
<evidence type="ECO:0000256" key="5">
    <source>
        <dbReference type="ARBA" id="ARBA00022801"/>
    </source>
</evidence>
<feature type="signal peptide" evidence="10">
    <location>
        <begin position="1"/>
        <end position="17"/>
    </location>
</feature>